<dbReference type="SUPFAM" id="SSF52047">
    <property type="entry name" value="RNI-like"/>
    <property type="match status" value="1"/>
</dbReference>
<dbReference type="InterPro" id="IPR032675">
    <property type="entry name" value="LRR_dom_sf"/>
</dbReference>
<dbReference type="PANTHER" id="PTHR38926:SF71">
    <property type="entry name" value="OS08G0194350 PROTEIN"/>
    <property type="match status" value="1"/>
</dbReference>
<dbReference type="Gene3D" id="1.20.1280.50">
    <property type="match status" value="1"/>
</dbReference>
<reference evidence="2" key="2">
    <citation type="submission" date="2013-04" db="UniProtKB">
        <authorList>
            <consortium name="EnsemblPlants"/>
        </authorList>
    </citation>
    <scope>IDENTIFICATION</scope>
</reference>
<dbReference type="STRING" id="4533.J3MR29"/>
<dbReference type="InterPro" id="IPR001810">
    <property type="entry name" value="F-box_dom"/>
</dbReference>
<name>J3MR29_ORYBR</name>
<evidence type="ECO:0000313" key="2">
    <source>
        <dbReference type="EnsemblPlants" id="OB08G15580.1"/>
    </source>
</evidence>
<dbReference type="OMA" id="QWRITMS"/>
<dbReference type="Pfam" id="PF00646">
    <property type="entry name" value="F-box"/>
    <property type="match status" value="1"/>
</dbReference>
<organism evidence="2">
    <name type="scientific">Oryza brachyantha</name>
    <name type="common">malo sina</name>
    <dbReference type="NCBI Taxonomy" id="4533"/>
    <lineage>
        <taxon>Eukaryota</taxon>
        <taxon>Viridiplantae</taxon>
        <taxon>Streptophyta</taxon>
        <taxon>Embryophyta</taxon>
        <taxon>Tracheophyta</taxon>
        <taxon>Spermatophyta</taxon>
        <taxon>Magnoliopsida</taxon>
        <taxon>Liliopsida</taxon>
        <taxon>Poales</taxon>
        <taxon>Poaceae</taxon>
        <taxon>BOP clade</taxon>
        <taxon>Oryzoideae</taxon>
        <taxon>Oryzeae</taxon>
        <taxon>Oryzinae</taxon>
        <taxon>Oryza</taxon>
    </lineage>
</organism>
<accession>J3MR29</accession>
<dbReference type="Gene3D" id="3.80.10.10">
    <property type="entry name" value="Ribonuclease Inhibitor"/>
    <property type="match status" value="1"/>
</dbReference>
<gene>
    <name evidence="2" type="primary">LOC102719141</name>
</gene>
<sequence length="271" mass="30442">MEYFVLALRRGSEMDDLPAPETRDWSQLPLDALSLVFAKLGAVEILMGVGLVCHSWLEAAKVPDAWRCVQIARHEIVMGWPRTKKHLLRAMAKVAVDRSDGRLEVFEGARFVDDELLKYIGARSQSLKSITLFCCPSVSSAGLTELMRNCPLLEDLNLIYGCSSCVGANLFEAIREACPRLACIVIRTEEDLDWNLLVEIATLQQLRRLTLGGFDFSCEQLTAIVDGCPRLEFLDVRYCCCRQMLAGNGALRANCARIKTLRLPPYIDDYY</sequence>
<dbReference type="Proteomes" id="UP000006038">
    <property type="component" value="Chromosome 8"/>
</dbReference>
<dbReference type="InterPro" id="IPR036047">
    <property type="entry name" value="F-box-like_dom_sf"/>
</dbReference>
<dbReference type="FunFam" id="1.20.1280.50:FF:000037">
    <property type="entry name" value="F-box protein SKIP19"/>
    <property type="match status" value="1"/>
</dbReference>
<protein>
    <recommendedName>
        <fullName evidence="1">F-box domain-containing protein</fullName>
    </recommendedName>
</protein>
<dbReference type="Gramene" id="OB08G15580.1">
    <property type="protein sequence ID" value="OB08G15580.1"/>
    <property type="gene ID" value="OB08G15580"/>
</dbReference>
<evidence type="ECO:0000259" key="1">
    <source>
        <dbReference type="Pfam" id="PF00646"/>
    </source>
</evidence>
<dbReference type="PANTHER" id="PTHR38926">
    <property type="entry name" value="F-BOX DOMAIN CONTAINING PROTEIN, EXPRESSED"/>
    <property type="match status" value="1"/>
</dbReference>
<evidence type="ECO:0000313" key="3">
    <source>
        <dbReference type="Proteomes" id="UP000006038"/>
    </source>
</evidence>
<dbReference type="eggNOG" id="KOG1947">
    <property type="taxonomic scope" value="Eukaryota"/>
</dbReference>
<proteinExistence type="predicted"/>
<reference evidence="2" key="1">
    <citation type="journal article" date="2013" name="Nat. Commun.">
        <title>Whole-genome sequencing of Oryza brachyantha reveals mechanisms underlying Oryza genome evolution.</title>
        <authorList>
            <person name="Chen J."/>
            <person name="Huang Q."/>
            <person name="Gao D."/>
            <person name="Wang J."/>
            <person name="Lang Y."/>
            <person name="Liu T."/>
            <person name="Li B."/>
            <person name="Bai Z."/>
            <person name="Luis Goicoechea J."/>
            <person name="Liang C."/>
            <person name="Chen C."/>
            <person name="Zhang W."/>
            <person name="Sun S."/>
            <person name="Liao Y."/>
            <person name="Zhang X."/>
            <person name="Yang L."/>
            <person name="Song C."/>
            <person name="Wang M."/>
            <person name="Shi J."/>
            <person name="Liu G."/>
            <person name="Liu J."/>
            <person name="Zhou H."/>
            <person name="Zhou W."/>
            <person name="Yu Q."/>
            <person name="An N."/>
            <person name="Chen Y."/>
            <person name="Cai Q."/>
            <person name="Wang B."/>
            <person name="Liu B."/>
            <person name="Min J."/>
            <person name="Huang Y."/>
            <person name="Wu H."/>
            <person name="Li Z."/>
            <person name="Zhang Y."/>
            <person name="Yin Y."/>
            <person name="Song W."/>
            <person name="Jiang J."/>
            <person name="Jackson S.A."/>
            <person name="Wing R.A."/>
            <person name="Wang J."/>
            <person name="Chen M."/>
        </authorList>
    </citation>
    <scope>NUCLEOTIDE SEQUENCE [LARGE SCALE GENOMIC DNA]</scope>
    <source>
        <strain evidence="2">cv. IRGC 101232</strain>
    </source>
</reference>
<keyword evidence="3" id="KW-1185">Reference proteome</keyword>
<dbReference type="EnsemblPlants" id="OB08G15580.1">
    <property type="protein sequence ID" value="OB08G15580.1"/>
    <property type="gene ID" value="OB08G15580"/>
</dbReference>
<dbReference type="SUPFAM" id="SSF81383">
    <property type="entry name" value="F-box domain"/>
    <property type="match status" value="1"/>
</dbReference>
<feature type="domain" description="F-box" evidence="1">
    <location>
        <begin position="25"/>
        <end position="66"/>
    </location>
</feature>
<dbReference type="HOGENOM" id="CLU_044915_1_0_1"/>
<dbReference type="AlphaFoldDB" id="J3MR29"/>